<evidence type="ECO:0000256" key="1">
    <source>
        <dbReference type="SAM" id="MobiDB-lite"/>
    </source>
</evidence>
<feature type="compositionally biased region" description="Low complexity" evidence="1">
    <location>
        <begin position="179"/>
        <end position="195"/>
    </location>
</feature>
<dbReference type="InterPro" id="IPR038961">
    <property type="entry name" value="PRDA1"/>
</dbReference>
<name>E1ZTB3_CHLVA</name>
<dbReference type="PANTHER" id="PTHR37262:SF1">
    <property type="entry name" value="PROTEIN PEP-RELATED DEVELOPMENT ARRESTED 1, CHLOROPLASTIC"/>
    <property type="match status" value="1"/>
</dbReference>
<dbReference type="EMBL" id="GL433871">
    <property type="protein sequence ID" value="EFN50903.1"/>
    <property type="molecule type" value="Genomic_DNA"/>
</dbReference>
<dbReference type="InParanoid" id="E1ZTB3"/>
<organism evidence="3">
    <name type="scientific">Chlorella variabilis</name>
    <name type="common">Green alga</name>
    <dbReference type="NCBI Taxonomy" id="554065"/>
    <lineage>
        <taxon>Eukaryota</taxon>
        <taxon>Viridiplantae</taxon>
        <taxon>Chlorophyta</taxon>
        <taxon>core chlorophytes</taxon>
        <taxon>Trebouxiophyceae</taxon>
        <taxon>Chlorellales</taxon>
        <taxon>Chlorellaceae</taxon>
        <taxon>Chlorella clade</taxon>
        <taxon>Chlorella</taxon>
    </lineage>
</organism>
<dbReference type="PANTHER" id="PTHR37262">
    <property type="entry name" value="PROTEIN PEP-RELATED DEVELOPMENT ARRESTED 1, CHLOROPLASTIC"/>
    <property type="match status" value="1"/>
</dbReference>
<dbReference type="KEGG" id="cvr:CHLNCDRAFT_55451"/>
<dbReference type="OMA" id="VPQRCAA"/>
<feature type="region of interest" description="Disordered" evidence="1">
    <location>
        <begin position="401"/>
        <end position="420"/>
    </location>
</feature>
<keyword evidence="3" id="KW-1185">Reference proteome</keyword>
<dbReference type="eggNOG" id="ENOG502SB7S">
    <property type="taxonomic scope" value="Eukaryota"/>
</dbReference>
<evidence type="ECO:0000313" key="2">
    <source>
        <dbReference type="EMBL" id="EFN50903.1"/>
    </source>
</evidence>
<feature type="compositionally biased region" description="Acidic residues" evidence="1">
    <location>
        <begin position="410"/>
        <end position="420"/>
    </location>
</feature>
<proteinExistence type="predicted"/>
<sequence length="420" mass="44536">MVERAATDPDRDRVNAKVMEQVEASARVVEELMAEVSREAFINAAVSRVTESEAPESSLADVVGAAVGRRMEELDATFLATLDGYIRGASDKGAADVAEVLLLVRQEVLRRLGARLPPEMQLLDAAMAAADSKARMELLRKYALPSEQALAEALAGGEGEAGGIRGSLASAAVSSSQAGSEGLDRASSASSSRSAEQQPEGSGAVPVSLLYCLAADLERAASQVIRDMELMMEVPDRRLLARLVLAREELQQMLLEAAFMGGEGSGGDDVEVAASFRQPFQQLGAVPKSCAAFLQRLMALPGPQEREGLLLQALSEDVERLPGAGQPGPDATTRERLRAQAEAPQDWVRPGRFMQSLSALQAEMLGQAASGSDGQVPNSDVLERLESIRREALGVLLGIAGEGQTAAADKEEEEEEPYLP</sequence>
<gene>
    <name evidence="2" type="ORF">CHLNCDRAFT_55451</name>
</gene>
<dbReference type="GeneID" id="17350338"/>
<protein>
    <submittedName>
        <fullName evidence="2">Uncharacterized protein</fullName>
    </submittedName>
</protein>
<dbReference type="AlphaFoldDB" id="E1ZTB3"/>
<reference evidence="2 3" key="1">
    <citation type="journal article" date="2010" name="Plant Cell">
        <title>The Chlorella variabilis NC64A genome reveals adaptation to photosymbiosis, coevolution with viruses, and cryptic sex.</title>
        <authorList>
            <person name="Blanc G."/>
            <person name="Duncan G."/>
            <person name="Agarkova I."/>
            <person name="Borodovsky M."/>
            <person name="Gurnon J."/>
            <person name="Kuo A."/>
            <person name="Lindquist E."/>
            <person name="Lucas S."/>
            <person name="Pangilinan J."/>
            <person name="Polle J."/>
            <person name="Salamov A."/>
            <person name="Terry A."/>
            <person name="Yamada T."/>
            <person name="Dunigan D.D."/>
            <person name="Grigoriev I.V."/>
            <person name="Claverie J.M."/>
            <person name="Van Etten J.L."/>
        </authorList>
    </citation>
    <scope>NUCLEOTIDE SEQUENCE [LARGE SCALE GENOMIC DNA]</scope>
    <source>
        <strain evidence="2 3">NC64A</strain>
    </source>
</reference>
<dbReference type="GO" id="GO:0006355">
    <property type="term" value="P:regulation of DNA-templated transcription"/>
    <property type="evidence" value="ECO:0007669"/>
    <property type="project" value="InterPro"/>
</dbReference>
<dbReference type="GO" id="GO:0042644">
    <property type="term" value="C:chloroplast nucleoid"/>
    <property type="evidence" value="ECO:0007669"/>
    <property type="project" value="InterPro"/>
</dbReference>
<feature type="region of interest" description="Disordered" evidence="1">
    <location>
        <begin position="179"/>
        <end position="201"/>
    </location>
</feature>
<dbReference type="OrthoDB" id="2015968at2759"/>
<evidence type="ECO:0000313" key="3">
    <source>
        <dbReference type="Proteomes" id="UP000008141"/>
    </source>
</evidence>
<dbReference type="FunCoup" id="E1ZTB3">
    <property type="interactions" value="207"/>
</dbReference>
<dbReference type="RefSeq" id="XP_005843005.1">
    <property type="nucleotide sequence ID" value="XM_005842943.1"/>
</dbReference>
<dbReference type="Proteomes" id="UP000008141">
    <property type="component" value="Unassembled WGS sequence"/>
</dbReference>
<accession>E1ZTB3</accession>